<evidence type="ECO:0008006" key="8">
    <source>
        <dbReference type="Google" id="ProtNLM"/>
    </source>
</evidence>
<keyword evidence="3" id="KW-0677">Repeat</keyword>
<keyword evidence="7" id="KW-1185">Reference proteome</keyword>
<evidence type="ECO:0000256" key="1">
    <source>
        <dbReference type="ARBA" id="ARBA00004496"/>
    </source>
</evidence>
<evidence type="ECO:0000256" key="4">
    <source>
        <dbReference type="ARBA" id="ARBA00022884"/>
    </source>
</evidence>
<dbReference type="EMBL" id="OW152819">
    <property type="protein sequence ID" value="CAH2074294.1"/>
    <property type="molecule type" value="Genomic_DNA"/>
</dbReference>
<dbReference type="InterPro" id="IPR035979">
    <property type="entry name" value="RBD_domain_sf"/>
</dbReference>
<comment type="subcellular location">
    <subcellularLocation>
        <location evidence="1">Cytoplasm</location>
    </subcellularLocation>
</comment>
<keyword evidence="4" id="KW-0694">RNA-binding</keyword>
<evidence type="ECO:0000313" key="7">
    <source>
        <dbReference type="Proteomes" id="UP000837857"/>
    </source>
</evidence>
<dbReference type="InterPro" id="IPR012677">
    <property type="entry name" value="Nucleotide-bd_a/b_plait_sf"/>
</dbReference>
<feature type="region of interest" description="Disordered" evidence="5">
    <location>
        <begin position="234"/>
        <end position="258"/>
    </location>
</feature>
<accession>A0ABN8J3R2</accession>
<evidence type="ECO:0000256" key="2">
    <source>
        <dbReference type="ARBA" id="ARBA00022490"/>
    </source>
</evidence>
<feature type="non-terminal residue" evidence="6">
    <location>
        <position position="327"/>
    </location>
</feature>
<name>A0ABN8J3R2_9NEOP</name>
<reference evidence="6" key="1">
    <citation type="submission" date="2022-03" db="EMBL/GenBank/DDBJ databases">
        <authorList>
            <person name="Martin H S."/>
        </authorList>
    </citation>
    <scope>NUCLEOTIDE SEQUENCE</scope>
</reference>
<sequence length="327" mass="35251">MEISAANISNNAIRSFIKSLPDSVSAADIMSECGVGVGIFSIRRGGRRVPLEGARVAARARVPDAMRLRNALPFPRPTSPHLTLPSTPLRPLLPRQKMVTRTKKIFVGGLSAPTTLEDVKNYFEQFGPVPSLVYLWINIAQTRRDPSWMRVRAARKVVLDIGMLSCMPLRYRAGPHSRFHAWYHAVASSGVCVRDGGTFGRPVSPHVRAPNANCLRISNEPLKCRTQWLRPPEAKAAGTRARNGAVNESPTRPGPKAQPLAAISTEAVYQSVVTTLHGCRLSSGPLGSVCPDSCIVPALAGARNGGCLECRRGAARPSRCIGASAPR</sequence>
<keyword evidence="2" id="KW-0963">Cytoplasm</keyword>
<protein>
    <recommendedName>
        <fullName evidence="8">RRM domain-containing protein</fullName>
    </recommendedName>
</protein>
<evidence type="ECO:0000256" key="3">
    <source>
        <dbReference type="ARBA" id="ARBA00022737"/>
    </source>
</evidence>
<gene>
    <name evidence="6" type="ORF">IPOD504_LOCUS16008</name>
</gene>
<dbReference type="PANTHER" id="PTHR48032:SF18">
    <property type="entry name" value="RRM DOMAIN-CONTAINING PROTEIN"/>
    <property type="match status" value="1"/>
</dbReference>
<organism evidence="6 7">
    <name type="scientific">Iphiclides podalirius</name>
    <name type="common">scarce swallowtail</name>
    <dbReference type="NCBI Taxonomy" id="110791"/>
    <lineage>
        <taxon>Eukaryota</taxon>
        <taxon>Metazoa</taxon>
        <taxon>Ecdysozoa</taxon>
        <taxon>Arthropoda</taxon>
        <taxon>Hexapoda</taxon>
        <taxon>Insecta</taxon>
        <taxon>Pterygota</taxon>
        <taxon>Neoptera</taxon>
        <taxon>Endopterygota</taxon>
        <taxon>Lepidoptera</taxon>
        <taxon>Glossata</taxon>
        <taxon>Ditrysia</taxon>
        <taxon>Papilionoidea</taxon>
        <taxon>Papilionidae</taxon>
        <taxon>Papilioninae</taxon>
        <taxon>Iphiclides</taxon>
    </lineage>
</organism>
<evidence type="ECO:0000313" key="6">
    <source>
        <dbReference type="EMBL" id="CAH2074294.1"/>
    </source>
</evidence>
<dbReference type="Proteomes" id="UP000837857">
    <property type="component" value="Chromosome 7"/>
</dbReference>
<proteinExistence type="predicted"/>
<evidence type="ECO:0000256" key="5">
    <source>
        <dbReference type="SAM" id="MobiDB-lite"/>
    </source>
</evidence>
<dbReference type="PANTHER" id="PTHR48032">
    <property type="entry name" value="RNA-BINDING PROTEIN MUSASHI HOMOLOG RBP6"/>
    <property type="match status" value="1"/>
</dbReference>
<dbReference type="Gene3D" id="3.30.70.330">
    <property type="match status" value="1"/>
</dbReference>
<dbReference type="SUPFAM" id="SSF54928">
    <property type="entry name" value="RNA-binding domain, RBD"/>
    <property type="match status" value="1"/>
</dbReference>